<keyword evidence="5" id="KW-0479">Metal-binding</keyword>
<keyword evidence="8" id="KW-0411">Iron-sulfur</keyword>
<dbReference type="PANTHER" id="PTHR30352">
    <property type="entry name" value="PYRUVATE FORMATE-LYASE-ACTIVATING ENZYME"/>
    <property type="match status" value="1"/>
</dbReference>
<dbReference type="PROSITE" id="PS51918">
    <property type="entry name" value="RADICAL_SAM"/>
    <property type="match status" value="1"/>
</dbReference>
<dbReference type="InterPro" id="IPR007197">
    <property type="entry name" value="rSAM"/>
</dbReference>
<dbReference type="Pfam" id="PF04055">
    <property type="entry name" value="Radical_SAM"/>
    <property type="match status" value="1"/>
</dbReference>
<comment type="similarity">
    <text evidence="2">Belongs to the organic radical-activating enzymes family.</text>
</comment>
<dbReference type="PROSITE" id="PS51379">
    <property type="entry name" value="4FE4S_FER_2"/>
    <property type="match status" value="2"/>
</dbReference>
<dbReference type="InterPro" id="IPR034457">
    <property type="entry name" value="Organic_radical-activating"/>
</dbReference>
<comment type="caution">
    <text evidence="12">The sequence shown here is derived from an EMBL/GenBank/DDBJ whole genome shotgun (WGS) entry which is preliminary data.</text>
</comment>
<dbReference type="GO" id="GO:0051539">
    <property type="term" value="F:4 iron, 4 sulfur cluster binding"/>
    <property type="evidence" value="ECO:0007669"/>
    <property type="project" value="UniProtKB-KW"/>
</dbReference>
<dbReference type="SFLD" id="SFLDF00392">
    <property type="entry name" value="YjjI_activase"/>
    <property type="match status" value="1"/>
</dbReference>
<feature type="domain" description="4Fe-4S ferredoxin-type" evidence="9">
    <location>
        <begin position="72"/>
        <end position="102"/>
    </location>
</feature>
<dbReference type="PIRSF" id="PIRSF000371">
    <property type="entry name" value="PFL_act_enz"/>
    <property type="match status" value="1"/>
</dbReference>
<dbReference type="InterPro" id="IPR023912">
    <property type="entry name" value="YjjW_bact"/>
</dbReference>
<evidence type="ECO:0000256" key="8">
    <source>
        <dbReference type="ARBA" id="ARBA00023014"/>
    </source>
</evidence>
<reference evidence="12" key="1">
    <citation type="submission" date="2022-02" db="EMBL/GenBank/DDBJ databases">
        <title>Emergence and expansion in Europe of a Vibrio aestuarianus clonal complex pathogenic for oysters.</title>
        <authorList>
            <person name="Mesnil A."/>
            <person name="Travers M.-A."/>
        </authorList>
    </citation>
    <scope>NUCLEOTIDE SEQUENCE</scope>
    <source>
        <strain evidence="12">151-ITT-15-cp-1</strain>
        <strain evidence="11">19_064_15T1</strain>
    </source>
</reference>
<evidence type="ECO:0000313" key="13">
    <source>
        <dbReference type="Proteomes" id="UP001140973"/>
    </source>
</evidence>
<dbReference type="SUPFAM" id="SSF102114">
    <property type="entry name" value="Radical SAM enzymes"/>
    <property type="match status" value="1"/>
</dbReference>
<dbReference type="InterPro" id="IPR040074">
    <property type="entry name" value="BssD/PflA/YjjW"/>
</dbReference>
<evidence type="ECO:0000259" key="10">
    <source>
        <dbReference type="PROSITE" id="PS51918"/>
    </source>
</evidence>
<dbReference type="InterPro" id="IPR017896">
    <property type="entry name" value="4Fe4S_Fe-S-bd"/>
</dbReference>
<evidence type="ECO:0000256" key="5">
    <source>
        <dbReference type="ARBA" id="ARBA00022723"/>
    </source>
</evidence>
<feature type="domain" description="4Fe-4S ferredoxin-type" evidence="9">
    <location>
        <begin position="44"/>
        <end position="71"/>
    </location>
</feature>
<dbReference type="EMBL" id="JAKNAP010000070">
    <property type="protein sequence ID" value="MDE1358560.1"/>
    <property type="molecule type" value="Genomic_DNA"/>
</dbReference>
<evidence type="ECO:0000313" key="12">
    <source>
        <dbReference type="EMBL" id="MDE1358560.1"/>
    </source>
</evidence>
<feature type="domain" description="Radical SAM core" evidence="10">
    <location>
        <begin position="21"/>
        <end position="289"/>
    </location>
</feature>
<protein>
    <submittedName>
        <fullName evidence="12">YjjW family glycine radical enzyme activase</fullName>
    </submittedName>
</protein>
<dbReference type="Gene3D" id="3.20.20.70">
    <property type="entry name" value="Aldolase class I"/>
    <property type="match status" value="1"/>
</dbReference>
<dbReference type="AlphaFoldDB" id="A0A9X4FGZ7"/>
<dbReference type="GO" id="GO:0016491">
    <property type="term" value="F:oxidoreductase activity"/>
    <property type="evidence" value="ECO:0007669"/>
    <property type="project" value="UniProtKB-KW"/>
</dbReference>
<dbReference type="SUPFAM" id="SSF54862">
    <property type="entry name" value="4Fe-4S ferredoxins"/>
    <property type="match status" value="1"/>
</dbReference>
<comment type="cofactor">
    <cofactor evidence="1">
        <name>[4Fe-4S] cluster</name>
        <dbReference type="ChEBI" id="CHEBI:49883"/>
    </cofactor>
</comment>
<evidence type="ECO:0000256" key="6">
    <source>
        <dbReference type="ARBA" id="ARBA00023002"/>
    </source>
</evidence>
<dbReference type="InterPro" id="IPR017900">
    <property type="entry name" value="4Fe4S_Fe_S_CS"/>
</dbReference>
<dbReference type="SFLD" id="SFLDS00029">
    <property type="entry name" value="Radical_SAM"/>
    <property type="match status" value="1"/>
</dbReference>
<dbReference type="PROSITE" id="PS00198">
    <property type="entry name" value="4FE4S_FER_1"/>
    <property type="match status" value="1"/>
</dbReference>
<dbReference type="SFLD" id="SFLDG01118">
    <property type="entry name" value="activating_enzymes__group_2"/>
    <property type="match status" value="1"/>
</dbReference>
<proteinExistence type="inferred from homology"/>
<dbReference type="NCBIfam" id="TIGR04041">
    <property type="entry name" value="activase_YjjW"/>
    <property type="match status" value="1"/>
</dbReference>
<evidence type="ECO:0000256" key="2">
    <source>
        <dbReference type="ARBA" id="ARBA00009777"/>
    </source>
</evidence>
<dbReference type="Pfam" id="PF00037">
    <property type="entry name" value="Fer4"/>
    <property type="match status" value="1"/>
</dbReference>
<dbReference type="PROSITE" id="PS01087">
    <property type="entry name" value="RADICAL_ACTIVATING"/>
    <property type="match status" value="1"/>
</dbReference>
<dbReference type="Proteomes" id="UP001140978">
    <property type="component" value="Unassembled WGS sequence"/>
</dbReference>
<keyword evidence="4" id="KW-0949">S-adenosyl-L-methionine</keyword>
<dbReference type="CDD" id="cd01335">
    <property type="entry name" value="Radical_SAM"/>
    <property type="match status" value="1"/>
</dbReference>
<evidence type="ECO:0000256" key="3">
    <source>
        <dbReference type="ARBA" id="ARBA00022485"/>
    </source>
</evidence>
<dbReference type="RefSeq" id="WP_176246849.1">
    <property type="nucleotide sequence ID" value="NZ_JAAKZK010000085.1"/>
</dbReference>
<dbReference type="GO" id="GO:0046872">
    <property type="term" value="F:metal ion binding"/>
    <property type="evidence" value="ECO:0007669"/>
    <property type="project" value="UniProtKB-KW"/>
</dbReference>
<dbReference type="InterPro" id="IPR058240">
    <property type="entry name" value="rSAM_sf"/>
</dbReference>
<evidence type="ECO:0000313" key="11">
    <source>
        <dbReference type="EMBL" id="MDE1346281.1"/>
    </source>
</evidence>
<gene>
    <name evidence="12" type="ORF">L9W73_14775</name>
    <name evidence="11" type="ORF">L9X51_07560</name>
</gene>
<dbReference type="PANTHER" id="PTHR30352:SF13">
    <property type="entry name" value="GLYCYL-RADICAL ENZYME ACTIVATING ENZYME YJJW-RELATED"/>
    <property type="match status" value="1"/>
</dbReference>
<evidence type="ECO:0000256" key="7">
    <source>
        <dbReference type="ARBA" id="ARBA00023004"/>
    </source>
</evidence>
<evidence type="ECO:0000256" key="4">
    <source>
        <dbReference type="ARBA" id="ARBA00022691"/>
    </source>
</evidence>
<organism evidence="12 13">
    <name type="scientific">Vibrio aestuarianus</name>
    <dbReference type="NCBI Taxonomy" id="28171"/>
    <lineage>
        <taxon>Bacteria</taxon>
        <taxon>Pseudomonadati</taxon>
        <taxon>Pseudomonadota</taxon>
        <taxon>Gammaproteobacteria</taxon>
        <taxon>Vibrionales</taxon>
        <taxon>Vibrionaceae</taxon>
        <taxon>Vibrio</taxon>
    </lineage>
</organism>
<evidence type="ECO:0000259" key="9">
    <source>
        <dbReference type="PROSITE" id="PS51379"/>
    </source>
</evidence>
<dbReference type="EMBL" id="JAKNAX010000015">
    <property type="protein sequence ID" value="MDE1346281.1"/>
    <property type="molecule type" value="Genomic_DNA"/>
</dbReference>
<dbReference type="InterPro" id="IPR001989">
    <property type="entry name" value="Radical_activat_CS"/>
</dbReference>
<evidence type="ECO:0000256" key="1">
    <source>
        <dbReference type="ARBA" id="ARBA00001966"/>
    </source>
</evidence>
<dbReference type="Gene3D" id="3.30.70.20">
    <property type="match status" value="1"/>
</dbReference>
<dbReference type="SFLD" id="SFLDG01066">
    <property type="entry name" value="organic_radical-activating_enz"/>
    <property type="match status" value="1"/>
</dbReference>
<accession>A0A9X4FGZ7</accession>
<dbReference type="Proteomes" id="UP001140973">
    <property type="component" value="Unassembled WGS sequence"/>
</dbReference>
<keyword evidence="6" id="KW-0560">Oxidoreductase</keyword>
<dbReference type="InterPro" id="IPR012839">
    <property type="entry name" value="Organic_radical_activase"/>
</dbReference>
<name>A0A9X4FGZ7_9VIBR</name>
<dbReference type="InterPro" id="IPR013785">
    <property type="entry name" value="Aldolase_TIM"/>
</dbReference>
<keyword evidence="7" id="KW-0408">Iron</keyword>
<sequence length="299" mass="33909">MMKKVQKLTAKVSRVLTFSCVDGPGNRLVIFLQGCNFSCLSCHNPHTINHCNHCGNCVSVCPSGALTINSHQQVEWQEQQCIHCDRCIEICSHQSNPKIHHYRVAQLLDLVRKYRFFLSGITVSGGEATLQLPIITALFKAIKQDKELCHLSCFIDSNGSLSRQGWEKVTPYLDGVMIDLKAWQNETHQWLVGRDNHRVMQSISYLSQVGKLYEVRLLFIPNKSDLDSEIDALADYLRSLPSQVQIRINAFQHHGVVGEALTWQSCDEQAIRSFHDKLFALVQRPILLPSVYCSTTEQT</sequence>
<keyword evidence="3" id="KW-0004">4Fe-4S</keyword>